<protein>
    <submittedName>
        <fullName evidence="3">Cop9 signalosome complex subunit 3</fullName>
    </submittedName>
</protein>
<evidence type="ECO:0000256" key="1">
    <source>
        <dbReference type="ARBA" id="ARBA00022490"/>
    </source>
</evidence>
<comment type="caution">
    <text evidence="3">The sequence shown here is derived from an EMBL/GenBank/DDBJ whole genome shotgun (WGS) entry which is preliminary data.</text>
</comment>
<reference evidence="3 4" key="1">
    <citation type="journal article" date="2018" name="PLoS Pathog.">
        <title>Evolution of structural diversity of trichothecenes, a family of toxins produced by plant pathogenic and entomopathogenic fungi.</title>
        <authorList>
            <person name="Proctor R.H."/>
            <person name="McCormick S.P."/>
            <person name="Kim H.S."/>
            <person name="Cardoza R.E."/>
            <person name="Stanley A.M."/>
            <person name="Lindo L."/>
            <person name="Kelly A."/>
            <person name="Brown D.W."/>
            <person name="Lee T."/>
            <person name="Vaughan M.M."/>
            <person name="Alexander N.J."/>
            <person name="Busman M."/>
            <person name="Gutierrez S."/>
        </authorList>
    </citation>
    <scope>NUCLEOTIDE SEQUENCE [LARGE SCALE GENOMIC DNA]</scope>
    <source>
        <strain evidence="3 4">IBT 40837</strain>
    </source>
</reference>
<gene>
    <name evidence="3" type="ORF">TARUN_4251</name>
</gene>
<dbReference type="InterPro" id="IPR050756">
    <property type="entry name" value="CSN3"/>
</dbReference>
<dbReference type="Proteomes" id="UP000266272">
    <property type="component" value="Unassembled WGS sequence"/>
</dbReference>
<organism evidence="3 4">
    <name type="scientific">Trichoderma arundinaceum</name>
    <dbReference type="NCBI Taxonomy" id="490622"/>
    <lineage>
        <taxon>Eukaryota</taxon>
        <taxon>Fungi</taxon>
        <taxon>Dikarya</taxon>
        <taxon>Ascomycota</taxon>
        <taxon>Pezizomycotina</taxon>
        <taxon>Sordariomycetes</taxon>
        <taxon>Hypocreomycetidae</taxon>
        <taxon>Hypocreales</taxon>
        <taxon>Hypocreaceae</taxon>
        <taxon>Trichoderma</taxon>
    </lineage>
</organism>
<evidence type="ECO:0000313" key="4">
    <source>
        <dbReference type="Proteomes" id="UP000266272"/>
    </source>
</evidence>
<dbReference type="PANTHER" id="PTHR10758">
    <property type="entry name" value="26S PROTEASOME NON-ATPASE REGULATORY SUBUNIT 3/COP9 SIGNALOSOME COMPLEX SUBUNIT 3"/>
    <property type="match status" value="1"/>
</dbReference>
<dbReference type="GO" id="GO:0006511">
    <property type="term" value="P:ubiquitin-dependent protein catabolic process"/>
    <property type="evidence" value="ECO:0007669"/>
    <property type="project" value="TreeGrafter"/>
</dbReference>
<feature type="domain" description="COP9 signalosome complex subunit 3 N-terminal helical repeats" evidence="2">
    <location>
        <begin position="69"/>
        <end position="301"/>
    </location>
</feature>
<dbReference type="STRING" id="490622.A0A395NQ70"/>
<dbReference type="AlphaFoldDB" id="A0A395NQ70"/>
<evidence type="ECO:0000313" key="3">
    <source>
        <dbReference type="EMBL" id="RFU77977.1"/>
    </source>
</evidence>
<dbReference type="OrthoDB" id="29061at2759"/>
<proteinExistence type="predicted"/>
<name>A0A395NQ70_TRIAR</name>
<dbReference type="Pfam" id="PF22788">
    <property type="entry name" value="COP9_hel_rpt"/>
    <property type="match status" value="1"/>
</dbReference>
<dbReference type="InterPro" id="IPR055089">
    <property type="entry name" value="COP9_N"/>
</dbReference>
<dbReference type="EMBL" id="PXOA01000242">
    <property type="protein sequence ID" value="RFU77977.1"/>
    <property type="molecule type" value="Genomic_DNA"/>
</dbReference>
<accession>A0A395NQ70</accession>
<evidence type="ECO:0000259" key="2">
    <source>
        <dbReference type="Pfam" id="PF22788"/>
    </source>
</evidence>
<dbReference type="PANTHER" id="PTHR10758:SF1">
    <property type="entry name" value="COP9 SIGNALOSOME COMPLEX SUBUNIT 3"/>
    <property type="match status" value="1"/>
</dbReference>
<sequence length="508" mass="56366">MDEVRRIFNNFTSNIALYPTPKAYDAAAKSYAAAVTKLSPGARAAILDKPIESLQVFKNIAHASVNLLADATIQVVDPATNSIAYLSIIDILLRGPIPPSTPRSLVLNETVQFLLKFDPIQIRYVGALFRSLLEDLGSFFSPLVAVELLAIAILRIDPSGSVFTSTHLVLAKLAYDANCIEPALKVLDADILFYPRSTSAARLEETKKLYDTDLEPYAYIPAAGLTDGIKSTSILEYHFIQAMVYISRRDWSKAQAALDRVIGHPTKDKGVSKIMSEGYKKWILVGLLREGRPPSFPSYITAATRSSFSGLGEAYYNIASLFTTDSASKLREEIEKGQPTWEEDKNSSLMGEVIAAYQKWQVINLRRIYRQVSISQIRQTTLSARTAETLKSDEDVLTLVSDMIESGMLKGQLQVGPTAEESYVTFHEEHDLMTEAEFAAEVARSHGSIESLTKQFRVTNERLSSTKEYARHLLREQRRMEKDLADAGVGFDSQVEDEDLMTGVLGTV</sequence>
<keyword evidence="4" id="KW-1185">Reference proteome</keyword>
<keyword evidence="1" id="KW-0963">Cytoplasm</keyword>
<dbReference type="GO" id="GO:0008180">
    <property type="term" value="C:COP9 signalosome"/>
    <property type="evidence" value="ECO:0007669"/>
    <property type="project" value="TreeGrafter"/>
</dbReference>